<evidence type="ECO:0000256" key="4">
    <source>
        <dbReference type="ARBA" id="ARBA00023136"/>
    </source>
</evidence>
<evidence type="ECO:0000256" key="5">
    <source>
        <dbReference type="ARBA" id="ARBA00023239"/>
    </source>
</evidence>
<dbReference type="NCBIfam" id="TIGR00247">
    <property type="entry name" value="endolytic transglycosylase MltG"/>
    <property type="match status" value="1"/>
</dbReference>
<dbReference type="PANTHER" id="PTHR30518">
    <property type="entry name" value="ENDOLYTIC MUREIN TRANSGLYCOSYLASE"/>
    <property type="match status" value="1"/>
</dbReference>
<name>A0A6J6SRJ3_9ZZZZ</name>
<evidence type="ECO:0000256" key="8">
    <source>
        <dbReference type="SAM" id="Phobius"/>
    </source>
</evidence>
<accession>A0A6J6SRJ3</accession>
<keyword evidence="2 8" id="KW-0812">Transmembrane</keyword>
<dbReference type="GO" id="GO:0071555">
    <property type="term" value="P:cell wall organization"/>
    <property type="evidence" value="ECO:0007669"/>
    <property type="project" value="UniProtKB-KW"/>
</dbReference>
<protein>
    <submittedName>
        <fullName evidence="9">Unannotated protein</fullName>
    </submittedName>
</protein>
<dbReference type="EMBL" id="CAEZYU010000027">
    <property type="protein sequence ID" value="CAB4737383.1"/>
    <property type="molecule type" value="Genomic_DNA"/>
</dbReference>
<evidence type="ECO:0000256" key="6">
    <source>
        <dbReference type="ARBA" id="ARBA00023316"/>
    </source>
</evidence>
<dbReference type="PANTHER" id="PTHR30518:SF2">
    <property type="entry name" value="ENDOLYTIC MUREIN TRANSGLYCOSYLASE"/>
    <property type="match status" value="1"/>
</dbReference>
<evidence type="ECO:0000256" key="2">
    <source>
        <dbReference type="ARBA" id="ARBA00022692"/>
    </source>
</evidence>
<evidence type="ECO:0000256" key="3">
    <source>
        <dbReference type="ARBA" id="ARBA00022989"/>
    </source>
</evidence>
<organism evidence="9">
    <name type="scientific">freshwater metagenome</name>
    <dbReference type="NCBI Taxonomy" id="449393"/>
    <lineage>
        <taxon>unclassified sequences</taxon>
        <taxon>metagenomes</taxon>
        <taxon>ecological metagenomes</taxon>
    </lineage>
</organism>
<evidence type="ECO:0000313" key="9">
    <source>
        <dbReference type="EMBL" id="CAB4737383.1"/>
    </source>
</evidence>
<dbReference type="InterPro" id="IPR003770">
    <property type="entry name" value="MLTG-like"/>
</dbReference>
<dbReference type="AlphaFoldDB" id="A0A6J6SRJ3"/>
<proteinExistence type="inferred from homology"/>
<keyword evidence="3 8" id="KW-1133">Transmembrane helix</keyword>
<sequence length="432" mass="47062">MNPPEEYDPASVKPVVRRPRKPAGDQPIVTDQQGAPQSQQPRRSQRPQQAQRSEQPQRSEQQQRSQRPQRPQRPQDDDYVVLPPPSSGGRKLLAIGAISLLLLGIMLGSLLLWASQKINPSGEQGRALPSLVVPSGATTSSIAALLADQGVISDARMFKYYAGWKNAGPWNAGEYVDFRTSSSFDQAIEVLDAGPVPVQAKVVRVTEGTRLKDALVAIADQMGTVTADQLQETLDSGNILSSYKPDDVTSWEGLLFPDTYEFEETATPQVILQTMATQMETVLDDLGYDKAQALQGRSAYELITIASLIEKETGAPAEERGMISRVISNRLDDSETLGIDASVLYGLDRASGSLSKSDLASDSAYNTRKVKGLPPTPISLPGKASLEAAIEPTEGSWKYYVLTSNDPPQHLFTDSYKEFLRAKDDAQARGVF</sequence>
<dbReference type="Gene3D" id="3.30.1490.480">
    <property type="entry name" value="Endolytic murein transglycosylase"/>
    <property type="match status" value="1"/>
</dbReference>
<gene>
    <name evidence="9" type="ORF">UFOPK2766_00790</name>
</gene>
<dbReference type="Pfam" id="PF02618">
    <property type="entry name" value="YceG"/>
    <property type="match status" value="1"/>
</dbReference>
<feature type="transmembrane region" description="Helical" evidence="8">
    <location>
        <begin position="92"/>
        <end position="114"/>
    </location>
</feature>
<dbReference type="GO" id="GO:0016829">
    <property type="term" value="F:lyase activity"/>
    <property type="evidence" value="ECO:0007669"/>
    <property type="project" value="UniProtKB-KW"/>
</dbReference>
<reference evidence="9" key="1">
    <citation type="submission" date="2020-05" db="EMBL/GenBank/DDBJ databases">
        <authorList>
            <person name="Chiriac C."/>
            <person name="Salcher M."/>
            <person name="Ghai R."/>
            <person name="Kavagutti S V."/>
        </authorList>
    </citation>
    <scope>NUCLEOTIDE SEQUENCE</scope>
</reference>
<feature type="compositionally biased region" description="Low complexity" evidence="7">
    <location>
        <begin position="32"/>
        <end position="69"/>
    </location>
</feature>
<keyword evidence="6" id="KW-0961">Cell wall biogenesis/degradation</keyword>
<keyword evidence="1" id="KW-1003">Cell membrane</keyword>
<dbReference type="HAMAP" id="MF_02065">
    <property type="entry name" value="MltG"/>
    <property type="match status" value="1"/>
</dbReference>
<keyword evidence="4 8" id="KW-0472">Membrane</keyword>
<feature type="region of interest" description="Disordered" evidence="7">
    <location>
        <begin position="1"/>
        <end position="86"/>
    </location>
</feature>
<keyword evidence="5" id="KW-0456">Lyase</keyword>
<evidence type="ECO:0000256" key="1">
    <source>
        <dbReference type="ARBA" id="ARBA00022475"/>
    </source>
</evidence>
<evidence type="ECO:0000256" key="7">
    <source>
        <dbReference type="SAM" id="MobiDB-lite"/>
    </source>
</evidence>